<evidence type="ECO:0000313" key="2">
    <source>
        <dbReference type="Proteomes" id="UP001360953"/>
    </source>
</evidence>
<dbReference type="Proteomes" id="UP001360953">
    <property type="component" value="Unassembled WGS sequence"/>
</dbReference>
<evidence type="ECO:0008006" key="3">
    <source>
        <dbReference type="Google" id="ProtNLM"/>
    </source>
</evidence>
<name>A0ABR1LVU8_9PEZI</name>
<comment type="caution">
    <text evidence="1">The sequence shown here is derived from an EMBL/GenBank/DDBJ whole genome shotgun (WGS) entry which is preliminary data.</text>
</comment>
<dbReference type="GeneID" id="92030943"/>
<gene>
    <name evidence="1" type="ORF">J3D65DRAFT_601414</name>
</gene>
<proteinExistence type="predicted"/>
<reference evidence="1 2" key="1">
    <citation type="submission" date="2024-04" db="EMBL/GenBank/DDBJ databases">
        <title>Phyllosticta paracitricarpa is synonymous to the EU quarantine fungus P. citricarpa based on phylogenomic analyses.</title>
        <authorList>
            <consortium name="Lawrence Berkeley National Laboratory"/>
            <person name="Van ingen-buijs V.A."/>
            <person name="Van westerhoven A.C."/>
            <person name="Haridas S."/>
            <person name="Skiadas P."/>
            <person name="Martin F."/>
            <person name="Groenewald J.Z."/>
            <person name="Crous P.W."/>
            <person name="Seidl M.F."/>
        </authorList>
    </citation>
    <scope>NUCLEOTIDE SEQUENCE [LARGE SCALE GENOMIC DNA]</scope>
    <source>
        <strain evidence="1 2">CPC 17464</strain>
    </source>
</reference>
<keyword evidence="2" id="KW-1185">Reference proteome</keyword>
<dbReference type="EMBL" id="JBBPEH010000004">
    <property type="protein sequence ID" value="KAK7539319.1"/>
    <property type="molecule type" value="Genomic_DNA"/>
</dbReference>
<organism evidence="1 2">
    <name type="scientific">Phyllosticta citribraziliensis</name>
    <dbReference type="NCBI Taxonomy" id="989973"/>
    <lineage>
        <taxon>Eukaryota</taxon>
        <taxon>Fungi</taxon>
        <taxon>Dikarya</taxon>
        <taxon>Ascomycota</taxon>
        <taxon>Pezizomycotina</taxon>
        <taxon>Dothideomycetes</taxon>
        <taxon>Dothideomycetes incertae sedis</taxon>
        <taxon>Botryosphaeriales</taxon>
        <taxon>Phyllostictaceae</taxon>
        <taxon>Phyllosticta</taxon>
    </lineage>
</organism>
<protein>
    <recommendedName>
        <fullName evidence="3">DDE Tnp4 domain-containing protein</fullName>
    </recommendedName>
</protein>
<accession>A0ABR1LVU8</accession>
<dbReference type="RefSeq" id="XP_066656590.1">
    <property type="nucleotide sequence ID" value="XM_066798037.1"/>
</dbReference>
<sequence length="343" mass="36938">MDAKGFDIGDDFYGVNTYQILELAKKLAHLDSDARLVETEELSEFEQAAIFLLVSRSCWSTNMASDEFLCSRRSVSHAFTNVREALLAMYDDYVKPPPSPVMTADMLPEVRDDPRFEYFGGALKQLVGAVAILPIGASKDVTIAIGDKTTKAPSNVLVGTPLYTGPQHAVLMFSVHGAITAVYAPGYANAGPSPFSTYPSTQRDILALACLAGERVLPPLPPDTRLLAPAAAAGDTPFSPTLPLMGPFADAAYPTTHDEQDAITVADGAHALFNLRHAQLYEILAERPLRQLCERFALLLKPGAKVSAATLKAFCVLHGVLDELGEKGIEEWLDEGSSEEGGR</sequence>
<evidence type="ECO:0000313" key="1">
    <source>
        <dbReference type="EMBL" id="KAK7539319.1"/>
    </source>
</evidence>